<dbReference type="CDD" id="cd00085">
    <property type="entry name" value="HNHc"/>
    <property type="match status" value="1"/>
</dbReference>
<accession>A0AAC9NMI7</accession>
<feature type="region of interest" description="Disordered" evidence="1">
    <location>
        <begin position="159"/>
        <end position="185"/>
    </location>
</feature>
<dbReference type="Pfam" id="PF01844">
    <property type="entry name" value="HNH"/>
    <property type="match status" value="1"/>
</dbReference>
<dbReference type="Pfam" id="PF26348">
    <property type="entry name" value="SRA_ScoMcrA"/>
    <property type="match status" value="1"/>
</dbReference>
<protein>
    <recommendedName>
        <fullName evidence="2">HNH nuclease domain-containing protein</fullName>
    </recommendedName>
</protein>
<dbReference type="GO" id="GO:0003676">
    <property type="term" value="F:nucleic acid binding"/>
    <property type="evidence" value="ECO:0007669"/>
    <property type="project" value="InterPro"/>
</dbReference>
<dbReference type="GO" id="GO:0004519">
    <property type="term" value="F:endonuclease activity"/>
    <property type="evidence" value="ECO:0007669"/>
    <property type="project" value="InterPro"/>
</dbReference>
<organism evidence="3 4">
    <name type="scientific">Virgibacillus halodenitrificans</name>
    <name type="common">Bacillus halodenitrificans</name>
    <dbReference type="NCBI Taxonomy" id="1482"/>
    <lineage>
        <taxon>Bacteria</taxon>
        <taxon>Bacillati</taxon>
        <taxon>Bacillota</taxon>
        <taxon>Bacilli</taxon>
        <taxon>Bacillales</taxon>
        <taxon>Bacillaceae</taxon>
        <taxon>Virgibacillus</taxon>
    </lineage>
</organism>
<gene>
    <name evidence="3" type="ORF">BME96_08915</name>
</gene>
<evidence type="ECO:0000259" key="2">
    <source>
        <dbReference type="SMART" id="SM00507"/>
    </source>
</evidence>
<dbReference type="InterPro" id="IPR003615">
    <property type="entry name" value="HNH_nuc"/>
</dbReference>
<dbReference type="GO" id="GO:0008270">
    <property type="term" value="F:zinc ion binding"/>
    <property type="evidence" value="ECO:0007669"/>
    <property type="project" value="InterPro"/>
</dbReference>
<dbReference type="AlphaFoldDB" id="A0AAC9NMI7"/>
<dbReference type="EMBL" id="CP017962">
    <property type="protein sequence ID" value="APC50230.1"/>
    <property type="molecule type" value="Genomic_DNA"/>
</dbReference>
<reference evidence="3 4" key="1">
    <citation type="submission" date="2016-11" db="EMBL/GenBank/DDBJ databases">
        <title>Complete genome sequencing of Virgibacillus halodenitrificans PDB-F2.</title>
        <authorList>
            <person name="Sun Z."/>
            <person name="Zhou Y."/>
            <person name="Li H."/>
        </authorList>
    </citation>
    <scope>NUCLEOTIDE SEQUENCE [LARGE SCALE GENOMIC DNA]</scope>
    <source>
        <strain evidence="3 4">PDB-F2</strain>
    </source>
</reference>
<proteinExistence type="predicted"/>
<dbReference type="KEGG" id="vhl:BME96_08915"/>
<sequence length="289" mass="33761">MERRILVTFKHGLKQGDEINNKELVDIFKCAPQGGMRRSKTTNSLVLISNPFKSLYIDKWEGDIFYYTGMGLNGDQDLDYSQNKTLNNSNNMDISIFLFEVFQERRYTFIGAVKLVGKPFKEKQLDDSKQVRDVWVFPLRLINSQPFEVDPGKIVNRHKKQARSAKKMSDDELKKRAKLSSGKPGSMKSYAKIFERDQFIVEYAKRWAKGYCQLCEKKAPFLDKQGRPYLHTHHINWLSRGGEDTIGNVIALCPNCHERMHHLEDKRDISKLFEKVENHLNQHRVKSFE</sequence>
<evidence type="ECO:0000313" key="4">
    <source>
        <dbReference type="Proteomes" id="UP000182945"/>
    </source>
</evidence>
<evidence type="ECO:0000256" key="1">
    <source>
        <dbReference type="SAM" id="MobiDB-lite"/>
    </source>
</evidence>
<dbReference type="Gene3D" id="1.10.30.50">
    <property type="match status" value="1"/>
</dbReference>
<dbReference type="SMART" id="SM00507">
    <property type="entry name" value="HNHc"/>
    <property type="match status" value="1"/>
</dbReference>
<dbReference type="InterPro" id="IPR058712">
    <property type="entry name" value="SRA_ScoMcrA"/>
</dbReference>
<dbReference type="InterPro" id="IPR002711">
    <property type="entry name" value="HNH"/>
</dbReference>
<feature type="domain" description="HNH nuclease" evidence="2">
    <location>
        <begin position="209"/>
        <end position="258"/>
    </location>
</feature>
<name>A0AAC9NMI7_VIRHA</name>
<dbReference type="Proteomes" id="UP000182945">
    <property type="component" value="Chromosome"/>
</dbReference>
<evidence type="ECO:0000313" key="3">
    <source>
        <dbReference type="EMBL" id="APC50230.1"/>
    </source>
</evidence>